<comment type="similarity">
    <text evidence="2">Belongs to the DENND10 family.</text>
</comment>
<protein>
    <recommendedName>
        <fullName evidence="5">UDENN domain-containing protein</fullName>
    </recommendedName>
</protein>
<dbReference type="PANTHER" id="PTHR28544">
    <property type="entry name" value="PROTEIN FAM45A-RELATED"/>
    <property type="match status" value="1"/>
</dbReference>
<dbReference type="GO" id="GO:0005085">
    <property type="term" value="F:guanyl-nucleotide exchange factor activity"/>
    <property type="evidence" value="ECO:0007669"/>
    <property type="project" value="UniProtKB-KW"/>
</dbReference>
<reference evidence="6 7" key="1">
    <citation type="journal article" date="2024" name="bioRxiv">
        <title>A reference genome for Trichogramma kaykai: A tiny desert-dwelling parasitoid wasp with competing sex-ratio distorters.</title>
        <authorList>
            <person name="Culotta J."/>
            <person name="Lindsey A.R."/>
        </authorList>
    </citation>
    <scope>NUCLEOTIDE SEQUENCE [LARGE SCALE GENOMIC DNA]</scope>
    <source>
        <strain evidence="6 7">KSX58</strain>
    </source>
</reference>
<evidence type="ECO:0000256" key="4">
    <source>
        <dbReference type="ARBA" id="ARBA00022753"/>
    </source>
</evidence>
<proteinExistence type="inferred from homology"/>
<dbReference type="Proteomes" id="UP001627154">
    <property type="component" value="Unassembled WGS sequence"/>
</dbReference>
<evidence type="ECO:0000259" key="5">
    <source>
        <dbReference type="PROSITE" id="PS50211"/>
    </source>
</evidence>
<dbReference type="AlphaFoldDB" id="A0ABD2WT74"/>
<gene>
    <name evidence="6" type="ORF">TKK_010220</name>
</gene>
<evidence type="ECO:0000256" key="1">
    <source>
        <dbReference type="ARBA" id="ARBA00004603"/>
    </source>
</evidence>
<dbReference type="InterPro" id="IPR042431">
    <property type="entry name" value="FAM45"/>
</dbReference>
<comment type="subcellular location">
    <subcellularLocation>
        <location evidence="1">Late endosome</location>
    </subcellularLocation>
</comment>
<name>A0ABD2WT74_9HYME</name>
<comment type="caution">
    <text evidence="6">The sequence shown here is derived from an EMBL/GenBank/DDBJ whole genome shotgun (WGS) entry which is preliminary data.</text>
</comment>
<evidence type="ECO:0000256" key="3">
    <source>
        <dbReference type="ARBA" id="ARBA00022658"/>
    </source>
</evidence>
<evidence type="ECO:0000313" key="6">
    <source>
        <dbReference type="EMBL" id="KAL3395682.1"/>
    </source>
</evidence>
<dbReference type="InterPro" id="IPR037516">
    <property type="entry name" value="Tripartite_DENN"/>
</dbReference>
<keyword evidence="7" id="KW-1185">Reference proteome</keyword>
<dbReference type="GO" id="GO:0005770">
    <property type="term" value="C:late endosome"/>
    <property type="evidence" value="ECO:0007669"/>
    <property type="project" value="UniProtKB-SubCell"/>
</dbReference>
<accession>A0ABD2WT74</accession>
<keyword evidence="4" id="KW-0967">Endosome</keyword>
<evidence type="ECO:0000313" key="7">
    <source>
        <dbReference type="Proteomes" id="UP001627154"/>
    </source>
</evidence>
<dbReference type="PROSITE" id="PS50211">
    <property type="entry name" value="DENN"/>
    <property type="match status" value="1"/>
</dbReference>
<dbReference type="EMBL" id="JBJJXI010000078">
    <property type="protein sequence ID" value="KAL3395682.1"/>
    <property type="molecule type" value="Genomic_DNA"/>
</dbReference>
<evidence type="ECO:0000256" key="2">
    <source>
        <dbReference type="ARBA" id="ARBA00008641"/>
    </source>
</evidence>
<feature type="domain" description="UDENN" evidence="5">
    <location>
        <begin position="1"/>
        <end position="356"/>
    </location>
</feature>
<dbReference type="PANTHER" id="PTHR28544:SF1">
    <property type="entry name" value="DENN DOMAIN-CONTAINING PROTEIN 10-RELATED"/>
    <property type="match status" value="1"/>
</dbReference>
<sequence>MQFIMRCYESMISCSIIEKDCNNDTLWTWNYPSIANLDRVIITRKYNFQLEHNYFQTFIFSRHNSKWFYIYNSDTSESDILVKVKQFAIVLIAQDYFPHKYQSLGKILSRAYIKSGSPIDILKLYLMTFSKNSCIINDNHIFSSQDFDDLPFGTTTNIRELIKTFELEIILIYTALLLKKRIVVYHHSLEELLKWIKSFPALMKHRKLTDYLFSWVDFVPDELFELKKHSFYIAGFKDSIISSRTDLYDLLVNIPAREIIIANHAKESLNMTKTHKEIAMFMLQLGENQSFSEAQIISEINDKTQDLLKQLTSLATVKTCEGDMKVPIQAIKGKNLSTAVENFLVNLAVAENLLIM</sequence>
<keyword evidence="3" id="KW-0344">Guanine-nucleotide releasing factor</keyword>
<organism evidence="6 7">
    <name type="scientific">Trichogramma kaykai</name>
    <dbReference type="NCBI Taxonomy" id="54128"/>
    <lineage>
        <taxon>Eukaryota</taxon>
        <taxon>Metazoa</taxon>
        <taxon>Ecdysozoa</taxon>
        <taxon>Arthropoda</taxon>
        <taxon>Hexapoda</taxon>
        <taxon>Insecta</taxon>
        <taxon>Pterygota</taxon>
        <taxon>Neoptera</taxon>
        <taxon>Endopterygota</taxon>
        <taxon>Hymenoptera</taxon>
        <taxon>Apocrita</taxon>
        <taxon>Proctotrupomorpha</taxon>
        <taxon>Chalcidoidea</taxon>
        <taxon>Trichogrammatidae</taxon>
        <taxon>Trichogramma</taxon>
    </lineage>
</organism>
<dbReference type="Pfam" id="PF08616">
    <property type="entry name" value="SPA"/>
    <property type="match status" value="1"/>
</dbReference>